<dbReference type="Pfam" id="PF24681">
    <property type="entry name" value="Kelch_KLHDC2_KLHL20_DRC7"/>
    <property type="match status" value="1"/>
</dbReference>
<accession>A0A1S3HU90</accession>
<dbReference type="FunFam" id="3.30.710.10:FF:000001">
    <property type="entry name" value="Kelch-like family member 20"/>
    <property type="match status" value="1"/>
</dbReference>
<feature type="domain" description="BTB" evidence="3">
    <location>
        <begin position="59"/>
        <end position="126"/>
    </location>
</feature>
<gene>
    <name evidence="5 6 7 8 9 10 11 12" type="primary">LOC106157500</name>
</gene>
<evidence type="ECO:0000256" key="1">
    <source>
        <dbReference type="ARBA" id="ARBA00022441"/>
    </source>
</evidence>
<dbReference type="RefSeq" id="XP_013388629.1">
    <property type="nucleotide sequence ID" value="XM_013533175.2"/>
</dbReference>
<evidence type="ECO:0000313" key="8">
    <source>
        <dbReference type="RefSeq" id="XP_013388628.1"/>
    </source>
</evidence>
<evidence type="ECO:0000313" key="11">
    <source>
        <dbReference type="RefSeq" id="XP_013388631.1"/>
    </source>
</evidence>
<dbReference type="RefSeq" id="XP_013388628.1">
    <property type="nucleotide sequence ID" value="XM_013533174.2"/>
</dbReference>
<dbReference type="Gene3D" id="1.25.40.420">
    <property type="match status" value="1"/>
</dbReference>
<evidence type="ECO:0000313" key="10">
    <source>
        <dbReference type="RefSeq" id="XP_013388630.1"/>
    </source>
</evidence>
<evidence type="ECO:0000313" key="6">
    <source>
        <dbReference type="RefSeq" id="XP_013388625.1"/>
    </source>
</evidence>
<name>A0A1S3HU90_LINAN</name>
<dbReference type="PROSITE" id="PS50097">
    <property type="entry name" value="BTB"/>
    <property type="match status" value="1"/>
</dbReference>
<protein>
    <submittedName>
        <fullName evidence="5 6">Kelch-like protein 12</fullName>
    </submittedName>
</protein>
<dbReference type="SUPFAM" id="SSF117281">
    <property type="entry name" value="Kelch motif"/>
    <property type="match status" value="1"/>
</dbReference>
<evidence type="ECO:0000313" key="7">
    <source>
        <dbReference type="RefSeq" id="XP_013388627.1"/>
    </source>
</evidence>
<dbReference type="KEGG" id="lak:106157500"/>
<dbReference type="RefSeq" id="XP_013388632.1">
    <property type="nucleotide sequence ID" value="XM_013533178.2"/>
</dbReference>
<dbReference type="InterPro" id="IPR000210">
    <property type="entry name" value="BTB/POZ_dom"/>
</dbReference>
<evidence type="ECO:0000313" key="12">
    <source>
        <dbReference type="RefSeq" id="XP_013388632.1"/>
    </source>
</evidence>
<dbReference type="SUPFAM" id="SSF54695">
    <property type="entry name" value="POZ domain"/>
    <property type="match status" value="1"/>
</dbReference>
<dbReference type="RefSeq" id="XP_013388627.1">
    <property type="nucleotide sequence ID" value="XM_013533173.1"/>
</dbReference>
<evidence type="ECO:0000313" key="9">
    <source>
        <dbReference type="RefSeq" id="XP_013388629.1"/>
    </source>
</evidence>
<dbReference type="PIRSF" id="PIRSF037037">
    <property type="entry name" value="Kelch-like_protein_gigaxonin"/>
    <property type="match status" value="1"/>
</dbReference>
<dbReference type="InterPro" id="IPR011705">
    <property type="entry name" value="BACK"/>
</dbReference>
<dbReference type="Pfam" id="PF01344">
    <property type="entry name" value="Kelch_1"/>
    <property type="match status" value="2"/>
</dbReference>
<dbReference type="InterPro" id="IPR006652">
    <property type="entry name" value="Kelch_1"/>
</dbReference>
<keyword evidence="1" id="KW-0880">Kelch repeat</keyword>
<dbReference type="OrthoDB" id="45365at2759"/>
<dbReference type="InterPro" id="IPR011333">
    <property type="entry name" value="SKP1/BTB/POZ_sf"/>
</dbReference>
<evidence type="ECO:0000313" key="5">
    <source>
        <dbReference type="RefSeq" id="XP_013388624.1"/>
    </source>
</evidence>
<dbReference type="GeneID" id="106157500"/>
<dbReference type="AlphaFoldDB" id="A0A1S3HU90"/>
<dbReference type="RefSeq" id="XP_013388631.1">
    <property type="nucleotide sequence ID" value="XM_013533177.2"/>
</dbReference>
<dbReference type="PANTHER" id="PTHR45632">
    <property type="entry name" value="LD33804P"/>
    <property type="match status" value="1"/>
</dbReference>
<proteinExistence type="predicted"/>
<organism evidence="5">
    <name type="scientific">Lingula anatina</name>
    <name type="common">Brachiopod</name>
    <name type="synonym">Lingula unguis</name>
    <dbReference type="NCBI Taxonomy" id="7574"/>
    <lineage>
        <taxon>Eukaryota</taxon>
        <taxon>Metazoa</taxon>
        <taxon>Spiralia</taxon>
        <taxon>Lophotrochozoa</taxon>
        <taxon>Brachiopoda</taxon>
        <taxon>Linguliformea</taxon>
        <taxon>Lingulata</taxon>
        <taxon>Lingulida</taxon>
        <taxon>Linguloidea</taxon>
        <taxon>Lingulidae</taxon>
        <taxon>Lingula</taxon>
    </lineage>
</organism>
<dbReference type="PANTHER" id="PTHR45632:SF3">
    <property type="entry name" value="KELCH-LIKE PROTEIN 32"/>
    <property type="match status" value="1"/>
</dbReference>
<dbReference type="Pfam" id="PF00651">
    <property type="entry name" value="BTB"/>
    <property type="match status" value="1"/>
</dbReference>
<dbReference type="RefSeq" id="XP_013388630.1">
    <property type="nucleotide sequence ID" value="XM_013533176.2"/>
</dbReference>
<keyword evidence="2" id="KW-0677">Repeat</keyword>
<reference evidence="5 8" key="1">
    <citation type="submission" date="2023-09" db="UniProtKB">
        <authorList>
            <consortium name="RefSeq"/>
        </authorList>
    </citation>
    <scope>IDENTIFICATION</scope>
    <source>
        <tissue evidence="5 6">Gonads</tissue>
    </source>
</reference>
<dbReference type="RefSeq" id="XP_013388625.1">
    <property type="nucleotide sequence ID" value="XM_013533171.1"/>
</dbReference>
<dbReference type="RefSeq" id="XP_013388624.1">
    <property type="nucleotide sequence ID" value="XM_013533170.2"/>
</dbReference>
<dbReference type="InterPro" id="IPR015915">
    <property type="entry name" value="Kelch-typ_b-propeller"/>
</dbReference>
<dbReference type="Proteomes" id="UP000085678">
    <property type="component" value="Unplaced"/>
</dbReference>
<dbReference type="SMART" id="SM00875">
    <property type="entry name" value="BACK"/>
    <property type="match status" value="1"/>
</dbReference>
<dbReference type="Pfam" id="PF07707">
    <property type="entry name" value="BACK"/>
    <property type="match status" value="1"/>
</dbReference>
<evidence type="ECO:0000313" key="4">
    <source>
        <dbReference type="Proteomes" id="UP000085678"/>
    </source>
</evidence>
<dbReference type="Gene3D" id="2.120.10.80">
    <property type="entry name" value="Kelch-type beta propeller"/>
    <property type="match status" value="2"/>
</dbReference>
<dbReference type="InterPro" id="IPR017096">
    <property type="entry name" value="BTB-kelch_protein"/>
</dbReference>
<evidence type="ECO:0000259" key="3">
    <source>
        <dbReference type="PROSITE" id="PS50097"/>
    </source>
</evidence>
<dbReference type="SMART" id="SM00225">
    <property type="entry name" value="BTB"/>
    <property type="match status" value="1"/>
</dbReference>
<evidence type="ECO:0000256" key="2">
    <source>
        <dbReference type="ARBA" id="ARBA00022737"/>
    </source>
</evidence>
<dbReference type="FunFam" id="1.25.40.420:FF:000001">
    <property type="entry name" value="Kelch-like family member 12"/>
    <property type="match status" value="1"/>
</dbReference>
<dbReference type="Gene3D" id="3.30.710.10">
    <property type="entry name" value="Potassium Channel Kv1.1, Chain A"/>
    <property type="match status" value="1"/>
</dbReference>
<dbReference type="SMART" id="SM00612">
    <property type="entry name" value="Kelch"/>
    <property type="match status" value="6"/>
</dbReference>
<keyword evidence="4" id="KW-1185">Reference proteome</keyword>
<sequence length="603" mass="68406">MPNSGQEPPTEEVMALESLPGLFGSFEEGYIHEYYFSETSHALALLQGLNHQRAQSILCDVIICVDGQDFPCHRNVLAACSPYFLAMFTGDMKESIEKRINISGICANIMKQLIDYAYTASITITRENAQQLLSAANLVQIQSIREACCKFLEKEMDPSNCLGIHCFAEAHVCLKLSEKAKQFTEGHFTEVSRHEEILLLPQNKLVELISSDELEVENEEIVFDAVLSWVKHEPDTRAAVLADVLQYVRLPLVSPYFLFDKMEKESVLRLSPDCRALIDEALKFFILKDRRLEMESPRIRPRKCMATTEMIMTIGGEIFNKNYLNCVDCYDFQEGRWWKLKELPFPRCHHSAVLSDNQHVYIAGGFNKDKVVLNNVLRYEKVLDKWIRVASMNTPRARHGMTTLDGVMYVLGGYDGQARVDTVEKYCPETNTWSFVQSLGVAVSRCQAVGFNGFLYVAGGVVDPSNQCTEMFQRYNPRIDQWETLAPMPQPACLSALLVARNQLYAVGGTTDMVTASRQLCLYDVERNRWSELSPMTETRFDAGAATINGKIYVLSGHDGENSFFSNVEEYDLDTDTWKIVPNITLPFGRCRFGCVAMRLNRK</sequence>
<dbReference type="STRING" id="7574.A0A1S3HU90"/>